<dbReference type="NCBIfam" id="TIGR00135">
    <property type="entry name" value="gatC"/>
    <property type="match status" value="1"/>
</dbReference>
<dbReference type="EC" id="6.3.5.-" evidence="1"/>
<comment type="function">
    <text evidence="1">Allows the formation of correctly charged Asn-tRNA(Asn) or Gln-tRNA(Gln) through the transamidation of misacylated Asp-tRNA(Asn) or Glu-tRNA(Gln) in organisms which lack either or both of asparaginyl-tRNA or glutaminyl-tRNA synthetases. The reaction takes place in the presence of glutamine and ATP through an activated phospho-Asp-tRNA(Asn) or phospho-Glu-tRNA(Gln).</text>
</comment>
<dbReference type="GO" id="GO:0050566">
    <property type="term" value="F:asparaginyl-tRNA synthase (glutamine-hydrolyzing) activity"/>
    <property type="evidence" value="ECO:0007669"/>
    <property type="project" value="RHEA"/>
</dbReference>
<dbReference type="SUPFAM" id="SSF141000">
    <property type="entry name" value="Glu-tRNAGln amidotransferase C subunit"/>
    <property type="match status" value="1"/>
</dbReference>
<proteinExistence type="inferred from homology"/>
<dbReference type="GO" id="GO:0070681">
    <property type="term" value="P:glutaminyl-tRNAGln biosynthesis via transamidation"/>
    <property type="evidence" value="ECO:0007669"/>
    <property type="project" value="TreeGrafter"/>
</dbReference>
<dbReference type="HAMAP" id="MF_00122">
    <property type="entry name" value="GatC"/>
    <property type="match status" value="1"/>
</dbReference>
<dbReference type="Gene3D" id="1.10.20.60">
    <property type="entry name" value="Glu-tRNAGln amidotransferase C subunit, N-terminal domain"/>
    <property type="match status" value="1"/>
</dbReference>
<evidence type="ECO:0000313" key="3">
    <source>
        <dbReference type="Proteomes" id="UP000034201"/>
    </source>
</evidence>
<keyword evidence="1" id="KW-0547">Nucleotide-binding</keyword>
<comment type="similarity">
    <text evidence="1">Belongs to the GatC family.</text>
</comment>
<dbReference type="InterPro" id="IPR003837">
    <property type="entry name" value="GatC"/>
</dbReference>
<comment type="caution">
    <text evidence="2">The sequence shown here is derived from an EMBL/GenBank/DDBJ whole genome shotgun (WGS) entry which is preliminary data.</text>
</comment>
<dbReference type="Pfam" id="PF02686">
    <property type="entry name" value="GatC"/>
    <property type="match status" value="1"/>
</dbReference>
<comment type="catalytic activity">
    <reaction evidence="1">
        <text>L-glutamyl-tRNA(Gln) + L-glutamine + ATP + H2O = L-glutaminyl-tRNA(Gln) + L-glutamate + ADP + phosphate + H(+)</text>
        <dbReference type="Rhea" id="RHEA:17521"/>
        <dbReference type="Rhea" id="RHEA-COMP:9681"/>
        <dbReference type="Rhea" id="RHEA-COMP:9684"/>
        <dbReference type="ChEBI" id="CHEBI:15377"/>
        <dbReference type="ChEBI" id="CHEBI:15378"/>
        <dbReference type="ChEBI" id="CHEBI:29985"/>
        <dbReference type="ChEBI" id="CHEBI:30616"/>
        <dbReference type="ChEBI" id="CHEBI:43474"/>
        <dbReference type="ChEBI" id="CHEBI:58359"/>
        <dbReference type="ChEBI" id="CHEBI:78520"/>
        <dbReference type="ChEBI" id="CHEBI:78521"/>
        <dbReference type="ChEBI" id="CHEBI:456216"/>
    </reaction>
</comment>
<dbReference type="AlphaFoldDB" id="A0A0G1WQ52"/>
<name>A0A0G1WQ52_9BACT</name>
<dbReference type="EMBL" id="LCQQ01000026">
    <property type="protein sequence ID" value="KKW20660.1"/>
    <property type="molecule type" value="Genomic_DNA"/>
</dbReference>
<dbReference type="GO" id="GO:0005524">
    <property type="term" value="F:ATP binding"/>
    <property type="evidence" value="ECO:0007669"/>
    <property type="project" value="UniProtKB-KW"/>
</dbReference>
<sequence length="98" mass="10704">MALSEKEVIRTAELARITISEDEKKRFGDELTAILDFVRELNEVDTEGVSPMTGGTREENALRPDEPLSDALEGAGADLLNAAPGKKNRYISVPAIFE</sequence>
<evidence type="ECO:0000256" key="1">
    <source>
        <dbReference type="HAMAP-Rule" id="MF_00122"/>
    </source>
</evidence>
<dbReference type="GO" id="GO:0006450">
    <property type="term" value="P:regulation of translational fidelity"/>
    <property type="evidence" value="ECO:0007669"/>
    <property type="project" value="InterPro"/>
</dbReference>
<keyword evidence="1" id="KW-0436">Ligase</keyword>
<evidence type="ECO:0000313" key="2">
    <source>
        <dbReference type="EMBL" id="KKW20660.1"/>
    </source>
</evidence>
<protein>
    <recommendedName>
        <fullName evidence="1">Aspartyl/glutamyl-tRNA(Asn/Gln) amidotransferase subunit C</fullName>
        <shortName evidence="1">Asp/Glu-ADT subunit C</shortName>
        <ecNumber evidence="1">6.3.5.-</ecNumber>
    </recommendedName>
</protein>
<dbReference type="GO" id="GO:0016740">
    <property type="term" value="F:transferase activity"/>
    <property type="evidence" value="ECO:0007669"/>
    <property type="project" value="UniProtKB-KW"/>
</dbReference>
<accession>A0A0G1WQ52</accession>
<keyword evidence="1" id="KW-0067">ATP-binding</keyword>
<reference evidence="2 3" key="1">
    <citation type="journal article" date="2015" name="Nature">
        <title>rRNA introns, odd ribosomes, and small enigmatic genomes across a large radiation of phyla.</title>
        <authorList>
            <person name="Brown C.T."/>
            <person name="Hug L.A."/>
            <person name="Thomas B.C."/>
            <person name="Sharon I."/>
            <person name="Castelle C.J."/>
            <person name="Singh A."/>
            <person name="Wilkins M.J."/>
            <person name="Williams K.H."/>
            <person name="Banfield J.F."/>
        </authorList>
    </citation>
    <scope>NUCLEOTIDE SEQUENCE [LARGE SCALE GENOMIC DNA]</scope>
</reference>
<dbReference type="InterPro" id="IPR036113">
    <property type="entry name" value="Asp/Glu-ADT_sf_sub_c"/>
</dbReference>
<gene>
    <name evidence="1" type="primary">gatC</name>
    <name evidence="2" type="ORF">UY61_C0026G0009</name>
</gene>
<dbReference type="GO" id="GO:0006412">
    <property type="term" value="P:translation"/>
    <property type="evidence" value="ECO:0007669"/>
    <property type="project" value="UniProtKB-UniRule"/>
</dbReference>
<keyword evidence="1" id="KW-0648">Protein biosynthesis</keyword>
<dbReference type="PANTHER" id="PTHR15004">
    <property type="entry name" value="GLUTAMYL-TRNA(GLN) AMIDOTRANSFERASE SUBUNIT C, MITOCHONDRIAL"/>
    <property type="match status" value="1"/>
</dbReference>
<keyword evidence="2" id="KW-0808">Transferase</keyword>
<dbReference type="Proteomes" id="UP000034201">
    <property type="component" value="Unassembled WGS sequence"/>
</dbReference>
<dbReference type="GO" id="GO:0050567">
    <property type="term" value="F:glutaminyl-tRNA synthase (glutamine-hydrolyzing) activity"/>
    <property type="evidence" value="ECO:0007669"/>
    <property type="project" value="UniProtKB-UniRule"/>
</dbReference>
<dbReference type="PANTHER" id="PTHR15004:SF0">
    <property type="entry name" value="GLUTAMYL-TRNA(GLN) AMIDOTRANSFERASE SUBUNIT C, MITOCHONDRIAL"/>
    <property type="match status" value="1"/>
</dbReference>
<organism evidence="2 3">
    <name type="scientific">Candidatus Adlerbacteria bacterium GW2011_GWC1_50_9</name>
    <dbReference type="NCBI Taxonomy" id="1618608"/>
    <lineage>
        <taxon>Bacteria</taxon>
        <taxon>Candidatus Adleribacteriota</taxon>
    </lineage>
</organism>
<comment type="catalytic activity">
    <reaction evidence="1">
        <text>L-aspartyl-tRNA(Asn) + L-glutamine + ATP + H2O = L-asparaginyl-tRNA(Asn) + L-glutamate + ADP + phosphate + 2 H(+)</text>
        <dbReference type="Rhea" id="RHEA:14513"/>
        <dbReference type="Rhea" id="RHEA-COMP:9674"/>
        <dbReference type="Rhea" id="RHEA-COMP:9677"/>
        <dbReference type="ChEBI" id="CHEBI:15377"/>
        <dbReference type="ChEBI" id="CHEBI:15378"/>
        <dbReference type="ChEBI" id="CHEBI:29985"/>
        <dbReference type="ChEBI" id="CHEBI:30616"/>
        <dbReference type="ChEBI" id="CHEBI:43474"/>
        <dbReference type="ChEBI" id="CHEBI:58359"/>
        <dbReference type="ChEBI" id="CHEBI:78515"/>
        <dbReference type="ChEBI" id="CHEBI:78516"/>
        <dbReference type="ChEBI" id="CHEBI:456216"/>
    </reaction>
</comment>
<comment type="subunit">
    <text evidence="1">Heterotrimer of A, B and C subunits.</text>
</comment>